<dbReference type="RefSeq" id="WP_169075740.1">
    <property type="nucleotide sequence ID" value="NZ_JABBXH010000004.1"/>
</dbReference>
<dbReference type="GO" id="GO:0005886">
    <property type="term" value="C:plasma membrane"/>
    <property type="evidence" value="ECO:0007669"/>
    <property type="project" value="UniProtKB-SubCell"/>
</dbReference>
<dbReference type="GO" id="GO:0005737">
    <property type="term" value="C:cytoplasm"/>
    <property type="evidence" value="ECO:0007669"/>
    <property type="project" value="UniProtKB-SubCell"/>
</dbReference>
<organism evidence="5 6">
    <name type="scientific">Thalassotalea algicola</name>
    <dbReference type="NCBI Taxonomy" id="2716224"/>
    <lineage>
        <taxon>Bacteria</taxon>
        <taxon>Pseudomonadati</taxon>
        <taxon>Pseudomonadota</taxon>
        <taxon>Gammaproteobacteria</taxon>
        <taxon>Alteromonadales</taxon>
        <taxon>Colwelliaceae</taxon>
        <taxon>Thalassotalea</taxon>
    </lineage>
</organism>
<evidence type="ECO:0000256" key="4">
    <source>
        <dbReference type="HAMAP-Rule" id="MF_00695"/>
    </source>
</evidence>
<keyword evidence="2 4" id="KW-0963">Cytoplasm</keyword>
<proteinExistence type="inferred from homology"/>
<gene>
    <name evidence="4 5" type="primary">hflD</name>
    <name evidence="5" type="ORF">HII17_12610</name>
</gene>
<dbReference type="EMBL" id="JABBXH010000004">
    <property type="protein sequence ID" value="NMP32405.1"/>
    <property type="molecule type" value="Genomic_DNA"/>
</dbReference>
<evidence type="ECO:0000256" key="3">
    <source>
        <dbReference type="ARBA" id="ARBA00023136"/>
    </source>
</evidence>
<evidence type="ECO:0000256" key="1">
    <source>
        <dbReference type="ARBA" id="ARBA00022475"/>
    </source>
</evidence>
<accession>A0A7Y0Q8Q3</accession>
<dbReference type="AlphaFoldDB" id="A0A7Y0Q8Q3"/>
<dbReference type="Proteomes" id="UP000568664">
    <property type="component" value="Unassembled WGS sequence"/>
</dbReference>
<dbReference type="SUPFAM" id="SSF101322">
    <property type="entry name" value="YcfC-like"/>
    <property type="match status" value="1"/>
</dbReference>
<reference evidence="5 6" key="1">
    <citation type="submission" date="2020-04" db="EMBL/GenBank/DDBJ databases">
        <title>Thalassotalea sp. M1531, isolated from the surface of marine red alga.</title>
        <authorList>
            <person name="Pang L."/>
            <person name="Lu D.-C."/>
        </authorList>
    </citation>
    <scope>NUCLEOTIDE SEQUENCE [LARGE SCALE GENOMIC DNA]</scope>
    <source>
        <strain evidence="5 6">M1531</strain>
    </source>
</reference>
<dbReference type="Gene3D" id="1.10.3890.10">
    <property type="entry name" value="HflD-like"/>
    <property type="match status" value="1"/>
</dbReference>
<name>A0A7Y0Q8Q3_9GAMM</name>
<dbReference type="NCBIfam" id="NF001248">
    <property type="entry name" value="PRK00218.1-4"/>
    <property type="match status" value="1"/>
</dbReference>
<keyword evidence="4" id="KW-0175">Coiled coil</keyword>
<protein>
    <recommendedName>
        <fullName evidence="4">High frequency lysogenization protein HflD homolog</fullName>
    </recommendedName>
</protein>
<keyword evidence="1 4" id="KW-1003">Cell membrane</keyword>
<dbReference type="InterPro" id="IPR007451">
    <property type="entry name" value="HflD"/>
</dbReference>
<dbReference type="NCBIfam" id="NF001246">
    <property type="entry name" value="PRK00218.1-2"/>
    <property type="match status" value="1"/>
</dbReference>
<dbReference type="PANTHER" id="PTHR38100">
    <property type="entry name" value="HIGH FREQUENCY LYSOGENIZATION PROTEIN HFLD"/>
    <property type="match status" value="1"/>
</dbReference>
<dbReference type="Pfam" id="PF04356">
    <property type="entry name" value="DUF489"/>
    <property type="match status" value="1"/>
</dbReference>
<keyword evidence="6" id="KW-1185">Reference proteome</keyword>
<comment type="similarity">
    <text evidence="4">Belongs to the HflD family.</text>
</comment>
<dbReference type="PANTHER" id="PTHR38100:SF1">
    <property type="entry name" value="HIGH FREQUENCY LYSOGENIZATION PROTEIN HFLD"/>
    <property type="match status" value="1"/>
</dbReference>
<comment type="subcellular location">
    <subcellularLocation>
        <location evidence="4">Cytoplasm</location>
    </subcellularLocation>
    <subcellularLocation>
        <location evidence="4">Cell membrane</location>
        <topology evidence="4">Peripheral membrane protein</topology>
        <orientation evidence="4">Cytoplasmic side</orientation>
    </subcellularLocation>
</comment>
<comment type="caution">
    <text evidence="5">The sequence shown here is derived from an EMBL/GenBank/DDBJ whole genome shotgun (WGS) entry which is preliminary data.</text>
</comment>
<evidence type="ECO:0000313" key="5">
    <source>
        <dbReference type="EMBL" id="NMP32405.1"/>
    </source>
</evidence>
<keyword evidence="3 4" id="KW-0472">Membrane</keyword>
<evidence type="ECO:0000256" key="2">
    <source>
        <dbReference type="ARBA" id="ARBA00022490"/>
    </source>
</evidence>
<dbReference type="InterPro" id="IPR035932">
    <property type="entry name" value="HflD-like_sf"/>
</dbReference>
<dbReference type="HAMAP" id="MF_00695">
    <property type="entry name" value="HflD_protein"/>
    <property type="match status" value="1"/>
</dbReference>
<evidence type="ECO:0000313" key="6">
    <source>
        <dbReference type="Proteomes" id="UP000568664"/>
    </source>
</evidence>
<feature type="coiled-coil region" evidence="4">
    <location>
        <begin position="87"/>
        <end position="121"/>
    </location>
</feature>
<sequence>MNDQTLTFAAICQIASMVQTIARKGTVDNQQLATMLKSITITSPENTLEVYGGNLSNLKNGLNVITSHLGDDTKQKDPELTRYIVSLLNLERRLTKNKRQLAALGERIDQTQRQSEHYEIDSPQLLASFASIYSDLISPLGARIQVAGEPVNLKQESNQHKIRALLLAGIRSAVLWRQVGGKRRNILFARSKLLKCANQLLSEIY</sequence>